<evidence type="ECO:0000313" key="2">
    <source>
        <dbReference type="Proteomes" id="UP001062846"/>
    </source>
</evidence>
<keyword evidence="2" id="KW-1185">Reference proteome</keyword>
<gene>
    <name evidence="1" type="ORF">RHMOL_Rhmol03G0076600</name>
</gene>
<organism evidence="1 2">
    <name type="scientific">Rhododendron molle</name>
    <name type="common">Chinese azalea</name>
    <name type="synonym">Azalea mollis</name>
    <dbReference type="NCBI Taxonomy" id="49168"/>
    <lineage>
        <taxon>Eukaryota</taxon>
        <taxon>Viridiplantae</taxon>
        <taxon>Streptophyta</taxon>
        <taxon>Embryophyta</taxon>
        <taxon>Tracheophyta</taxon>
        <taxon>Spermatophyta</taxon>
        <taxon>Magnoliopsida</taxon>
        <taxon>eudicotyledons</taxon>
        <taxon>Gunneridae</taxon>
        <taxon>Pentapetalae</taxon>
        <taxon>asterids</taxon>
        <taxon>Ericales</taxon>
        <taxon>Ericaceae</taxon>
        <taxon>Ericoideae</taxon>
        <taxon>Rhodoreae</taxon>
        <taxon>Rhododendron</taxon>
    </lineage>
</organism>
<reference evidence="1" key="1">
    <citation type="submission" date="2022-02" db="EMBL/GenBank/DDBJ databases">
        <title>Plant Genome Project.</title>
        <authorList>
            <person name="Zhang R.-G."/>
        </authorList>
    </citation>
    <scope>NUCLEOTIDE SEQUENCE</scope>
    <source>
        <strain evidence="1">AT1</strain>
    </source>
</reference>
<comment type="caution">
    <text evidence="1">The sequence shown here is derived from an EMBL/GenBank/DDBJ whole genome shotgun (WGS) entry which is preliminary data.</text>
</comment>
<protein>
    <submittedName>
        <fullName evidence="1">Uncharacterized protein</fullName>
    </submittedName>
</protein>
<accession>A0ACC0PBS4</accession>
<evidence type="ECO:0000313" key="1">
    <source>
        <dbReference type="EMBL" id="KAI8562960.1"/>
    </source>
</evidence>
<dbReference type="EMBL" id="CM046390">
    <property type="protein sequence ID" value="KAI8562960.1"/>
    <property type="molecule type" value="Genomic_DNA"/>
</dbReference>
<proteinExistence type="predicted"/>
<dbReference type="Proteomes" id="UP001062846">
    <property type="component" value="Chromosome 3"/>
</dbReference>
<sequence>MMKFGSSLLIPVAKSGIGESSARLFVHHGAKVVIADIQDDLGYSLCESIGNKEAIPYVRCDVSPDSDVQNVVETAVDKYGKLDIMFSNAGITGNTDPTILSTDQENIKKVFEVNVYGTFSCSKHAARVMIPAKKGSIIFASSVASATYGDVPHAYSTSKHAVVGLAKNLCVELGKYGVRVNCISPFGTATPMMRKTMGMTEDREVEEFVCKIANLKEAVMVAEDTAQAALYLGSEESKYVSGMNLVIDGGYSITNIALGEGLKNGSLEQVTIIISAGVVIHLNNGRAASGATRRLDDCLLLSFFWMCSWCSLFCSEKNRASLTLANGDKLFRGGIDDTNEGMIQKSNPSILFPAPQQKPHRQHTLSLSLSLAGAMGRVRTKTVKKSSRQVIERYYSKMTLDFHTNKKILEEVAIIPSKRLRNKIAGFSTHLMKRIQKGPVRGISLKLQEEERERRMDFVPDQSAINVDRIEVDKETIDLLASLGMTEMPGVVLKEDIGVSAPVVPPYGGGRGGGFGGGAGGRRY</sequence>
<name>A0ACC0PBS4_RHOML</name>